<dbReference type="Proteomes" id="UP000468735">
    <property type="component" value="Unassembled WGS sequence"/>
</dbReference>
<evidence type="ECO:0000313" key="1">
    <source>
        <dbReference type="EMBL" id="KAB2345746.1"/>
    </source>
</evidence>
<sequence length="99" mass="11815">MRVWKGWTRRSDADEYEGYMRRTGLVGYQETEGNRGVHFTRRDVGDNTEFCFVTFWESWDAVRAFAGDDPERAVFYPDDDRYLVDRDWVVTHYDVVETA</sequence>
<dbReference type="AlphaFoldDB" id="A0A6H9YRP1"/>
<accession>A0A6H9YRP1</accession>
<evidence type="ECO:0000313" key="2">
    <source>
        <dbReference type="Proteomes" id="UP000468735"/>
    </source>
</evidence>
<dbReference type="EMBL" id="WBMT01000013">
    <property type="protein sequence ID" value="KAB2345746.1"/>
    <property type="molecule type" value="Genomic_DNA"/>
</dbReference>
<dbReference type="SUPFAM" id="SSF54909">
    <property type="entry name" value="Dimeric alpha+beta barrel"/>
    <property type="match status" value="1"/>
</dbReference>
<evidence type="ECO:0008006" key="3">
    <source>
        <dbReference type="Google" id="ProtNLM"/>
    </source>
</evidence>
<proteinExistence type="predicted"/>
<comment type="caution">
    <text evidence="1">The sequence shown here is derived from an EMBL/GenBank/DDBJ whole genome shotgun (WGS) entry which is preliminary data.</text>
</comment>
<dbReference type="InterPro" id="IPR011008">
    <property type="entry name" value="Dimeric_a/b-barrel"/>
</dbReference>
<gene>
    <name evidence="1" type="ORF">F8566_27530</name>
</gene>
<name>A0A6H9YRP1_9ACTN</name>
<organism evidence="1 2">
    <name type="scientific">Actinomadura rudentiformis</name>
    <dbReference type="NCBI Taxonomy" id="359158"/>
    <lineage>
        <taxon>Bacteria</taxon>
        <taxon>Bacillati</taxon>
        <taxon>Actinomycetota</taxon>
        <taxon>Actinomycetes</taxon>
        <taxon>Streptosporangiales</taxon>
        <taxon>Thermomonosporaceae</taxon>
        <taxon>Actinomadura</taxon>
    </lineage>
</organism>
<protein>
    <recommendedName>
        <fullName evidence="3">Antibiotic biosynthesis monooxygenase</fullName>
    </recommendedName>
</protein>
<dbReference type="OrthoDB" id="7210869at2"/>
<reference evidence="1 2" key="1">
    <citation type="submission" date="2019-09" db="EMBL/GenBank/DDBJ databases">
        <title>Actinomadura physcomitrii sp. nov., a novel actinomycete isolated from moss [Physcomitrium sphaericum (Ludw) Fuernr].</title>
        <authorList>
            <person name="Zhuang X."/>
            <person name="Liu C."/>
        </authorList>
    </citation>
    <scope>NUCLEOTIDE SEQUENCE [LARGE SCALE GENOMIC DNA]</scope>
    <source>
        <strain evidence="1 2">HMC1</strain>
    </source>
</reference>
<keyword evidence="2" id="KW-1185">Reference proteome</keyword>